<accession>A0A212J7Q8</accession>
<protein>
    <submittedName>
        <fullName evidence="1">Uncharacterized protein</fullName>
    </submittedName>
</protein>
<evidence type="ECO:0000313" key="1">
    <source>
        <dbReference type="EMBL" id="SBV95470.1"/>
    </source>
</evidence>
<proteinExistence type="predicted"/>
<gene>
    <name evidence="1" type="ORF">KM92DES2_10668</name>
</gene>
<sequence>MPPWVGSHVGEIHMPCPPHEFVELFVKSHIQNSLLTVQLDISPRILSLPQYPPNLPD</sequence>
<reference evidence="1" key="1">
    <citation type="submission" date="2016-04" db="EMBL/GenBank/DDBJ databases">
        <authorList>
            <person name="Evans L.H."/>
            <person name="Alamgir A."/>
            <person name="Owens N."/>
            <person name="Weber N.D."/>
            <person name="Virtaneva K."/>
            <person name="Barbian K."/>
            <person name="Babar A."/>
            <person name="Rosenke K."/>
        </authorList>
    </citation>
    <scope>NUCLEOTIDE SEQUENCE</scope>
    <source>
        <strain evidence="1">92-2</strain>
    </source>
</reference>
<name>A0A212J7Q8_9BACT</name>
<dbReference type="AlphaFoldDB" id="A0A212J7Q8"/>
<dbReference type="EMBL" id="FLUP01000001">
    <property type="protein sequence ID" value="SBV95470.1"/>
    <property type="molecule type" value="Genomic_DNA"/>
</dbReference>
<organism evidence="1">
    <name type="scientific">uncultured Desulfovibrio sp</name>
    <dbReference type="NCBI Taxonomy" id="167968"/>
    <lineage>
        <taxon>Bacteria</taxon>
        <taxon>Pseudomonadati</taxon>
        <taxon>Thermodesulfobacteriota</taxon>
        <taxon>Desulfovibrionia</taxon>
        <taxon>Desulfovibrionales</taxon>
        <taxon>Desulfovibrionaceae</taxon>
        <taxon>Desulfovibrio</taxon>
        <taxon>environmental samples</taxon>
    </lineage>
</organism>